<dbReference type="KEGG" id="mgau:MGALJ_28210"/>
<accession>A0A9W4BFB1</accession>
<dbReference type="EMBL" id="AP022601">
    <property type="protein sequence ID" value="BBY93152.1"/>
    <property type="molecule type" value="Genomic_DNA"/>
</dbReference>
<dbReference type="RefSeq" id="WP_163730143.1">
    <property type="nucleotide sequence ID" value="NZ_AP022601.1"/>
</dbReference>
<evidence type="ECO:0000313" key="1">
    <source>
        <dbReference type="EMBL" id="BBY93152.1"/>
    </source>
</evidence>
<keyword evidence="2" id="KW-1185">Reference proteome</keyword>
<organism evidence="1 2">
    <name type="scientific">Mycobacterium gallinarum</name>
    <dbReference type="NCBI Taxonomy" id="39689"/>
    <lineage>
        <taxon>Bacteria</taxon>
        <taxon>Bacillati</taxon>
        <taxon>Actinomycetota</taxon>
        <taxon>Actinomycetes</taxon>
        <taxon>Mycobacteriales</taxon>
        <taxon>Mycobacteriaceae</taxon>
        <taxon>Mycobacterium</taxon>
    </lineage>
</organism>
<reference evidence="1 2" key="1">
    <citation type="journal article" date="2019" name="Emerg. Microbes Infect.">
        <title>Comprehensive subspecies identification of 175 nontuberculous mycobacteria species based on 7547 genomic profiles.</title>
        <authorList>
            <person name="Matsumoto Y."/>
            <person name="Kinjo T."/>
            <person name="Motooka D."/>
            <person name="Nabeya D."/>
            <person name="Jung N."/>
            <person name="Uechi K."/>
            <person name="Horii T."/>
            <person name="Iida T."/>
            <person name="Fujita J."/>
            <person name="Nakamura S."/>
        </authorList>
    </citation>
    <scope>NUCLEOTIDE SEQUENCE [LARGE SCALE GENOMIC DNA]</scope>
    <source>
        <strain evidence="1 2">JCM 6399</strain>
    </source>
</reference>
<protein>
    <recommendedName>
        <fullName evidence="3">DUF559 domain-containing protein</fullName>
    </recommendedName>
</protein>
<dbReference type="SUPFAM" id="SSF52980">
    <property type="entry name" value="Restriction endonuclease-like"/>
    <property type="match status" value="1"/>
</dbReference>
<evidence type="ECO:0000313" key="2">
    <source>
        <dbReference type="Proteomes" id="UP000465785"/>
    </source>
</evidence>
<sequence>MKQEPMPFIGTEALAAGTVTRRTLVSRHRMLYRNVYLDKRVELDPQRRAVAAWLWSHRNATVAGLSAAALHGTKWIDAALPAELVRQDTCDVDGIVIHRARLADDESCVVQGIPTTTPARTAFDLGRRDSLQTAIIRLDALANATDLKPHEVVGVAADHRGARGVVQLRRVVELMDGGAESPQETSTRLLLIAARFPKPRTQIIVVGEYGSFVGRIDMGWDEWKVGVEYDGPQHWDDPEQHARDIDRLAELAAQGWLIIRVSRDLLRYRPHVFLARVRDAMRSVGWPGADDIRLDARIAWLDPANRVWA</sequence>
<name>A0A9W4BFB1_9MYCO</name>
<gene>
    <name evidence="1" type="ORF">MGALJ_28210</name>
</gene>
<dbReference type="Gene3D" id="3.40.960.10">
    <property type="entry name" value="VSR Endonuclease"/>
    <property type="match status" value="1"/>
</dbReference>
<evidence type="ECO:0008006" key="3">
    <source>
        <dbReference type="Google" id="ProtNLM"/>
    </source>
</evidence>
<dbReference type="InterPro" id="IPR011335">
    <property type="entry name" value="Restrct_endonuc-II-like"/>
</dbReference>
<proteinExistence type="predicted"/>
<dbReference type="AlphaFoldDB" id="A0A9W4BFB1"/>
<dbReference type="Proteomes" id="UP000465785">
    <property type="component" value="Chromosome"/>
</dbReference>